<dbReference type="EMBL" id="JAIWYP010000011">
    <property type="protein sequence ID" value="KAH3738744.1"/>
    <property type="molecule type" value="Genomic_DNA"/>
</dbReference>
<organism evidence="1 2">
    <name type="scientific">Dreissena polymorpha</name>
    <name type="common">Zebra mussel</name>
    <name type="synonym">Mytilus polymorpha</name>
    <dbReference type="NCBI Taxonomy" id="45954"/>
    <lineage>
        <taxon>Eukaryota</taxon>
        <taxon>Metazoa</taxon>
        <taxon>Spiralia</taxon>
        <taxon>Lophotrochozoa</taxon>
        <taxon>Mollusca</taxon>
        <taxon>Bivalvia</taxon>
        <taxon>Autobranchia</taxon>
        <taxon>Heteroconchia</taxon>
        <taxon>Euheterodonta</taxon>
        <taxon>Imparidentia</taxon>
        <taxon>Neoheterodontei</taxon>
        <taxon>Myida</taxon>
        <taxon>Dreissenoidea</taxon>
        <taxon>Dreissenidae</taxon>
        <taxon>Dreissena</taxon>
    </lineage>
</organism>
<dbReference type="AlphaFoldDB" id="A0A9D4HZL5"/>
<dbReference type="Proteomes" id="UP000828390">
    <property type="component" value="Unassembled WGS sequence"/>
</dbReference>
<sequence>MNGKQIDALISVEFLGGCSADVRKIIAMETAAKDRVSNLLTFLPMKICGSLSHISPKRSDRLII</sequence>
<accession>A0A9D4HZL5</accession>
<protein>
    <submittedName>
        <fullName evidence="1">Uncharacterized protein</fullName>
    </submittedName>
</protein>
<gene>
    <name evidence="1" type="ORF">DPMN_045387</name>
</gene>
<evidence type="ECO:0000313" key="1">
    <source>
        <dbReference type="EMBL" id="KAH3738744.1"/>
    </source>
</evidence>
<proteinExistence type="predicted"/>
<reference evidence="1" key="2">
    <citation type="submission" date="2020-11" db="EMBL/GenBank/DDBJ databases">
        <authorList>
            <person name="McCartney M.A."/>
            <person name="Auch B."/>
            <person name="Kono T."/>
            <person name="Mallez S."/>
            <person name="Becker A."/>
            <person name="Gohl D.M."/>
            <person name="Silverstein K.A.T."/>
            <person name="Koren S."/>
            <person name="Bechman K.B."/>
            <person name="Herman A."/>
            <person name="Abrahante J.E."/>
            <person name="Garbe J."/>
        </authorList>
    </citation>
    <scope>NUCLEOTIDE SEQUENCE</scope>
    <source>
        <strain evidence="1">Duluth1</strain>
        <tissue evidence="1">Whole animal</tissue>
    </source>
</reference>
<evidence type="ECO:0000313" key="2">
    <source>
        <dbReference type="Proteomes" id="UP000828390"/>
    </source>
</evidence>
<comment type="caution">
    <text evidence="1">The sequence shown here is derived from an EMBL/GenBank/DDBJ whole genome shotgun (WGS) entry which is preliminary data.</text>
</comment>
<name>A0A9D4HZL5_DREPO</name>
<keyword evidence="2" id="KW-1185">Reference proteome</keyword>
<reference evidence="1" key="1">
    <citation type="journal article" date="2019" name="bioRxiv">
        <title>The Genome of the Zebra Mussel, Dreissena polymorpha: A Resource for Invasive Species Research.</title>
        <authorList>
            <person name="McCartney M.A."/>
            <person name="Auch B."/>
            <person name="Kono T."/>
            <person name="Mallez S."/>
            <person name="Zhang Y."/>
            <person name="Obille A."/>
            <person name="Becker A."/>
            <person name="Abrahante J.E."/>
            <person name="Garbe J."/>
            <person name="Badalamenti J.P."/>
            <person name="Herman A."/>
            <person name="Mangelson H."/>
            <person name="Liachko I."/>
            <person name="Sullivan S."/>
            <person name="Sone E.D."/>
            <person name="Koren S."/>
            <person name="Silverstein K.A.T."/>
            <person name="Beckman K.B."/>
            <person name="Gohl D.M."/>
        </authorList>
    </citation>
    <scope>NUCLEOTIDE SEQUENCE</scope>
    <source>
        <strain evidence="1">Duluth1</strain>
        <tissue evidence="1">Whole animal</tissue>
    </source>
</reference>